<protein>
    <submittedName>
        <fullName evidence="1">Uncharacterized protein</fullName>
    </submittedName>
</protein>
<proteinExistence type="predicted"/>
<reference evidence="1 2" key="1">
    <citation type="submission" date="2017-01" db="EMBL/GenBank/DDBJ databases">
        <authorList>
            <person name="Mah S.A."/>
            <person name="Swanson W.J."/>
            <person name="Moy G.W."/>
            <person name="Vacquier V.D."/>
        </authorList>
    </citation>
    <scope>NUCLEOTIDE SEQUENCE [LARGE SCALE GENOMIC DNA]</scope>
    <source>
        <strain evidence="1 2">ASpG1</strain>
    </source>
</reference>
<evidence type="ECO:0000313" key="2">
    <source>
        <dbReference type="Proteomes" id="UP000186400"/>
    </source>
</evidence>
<dbReference type="EMBL" id="FTMS01000026">
    <property type="protein sequence ID" value="SIR02792.1"/>
    <property type="molecule type" value="Genomic_DNA"/>
</dbReference>
<gene>
    <name evidence="1" type="ORF">SAMN05920897_12610</name>
</gene>
<dbReference type="Proteomes" id="UP000186400">
    <property type="component" value="Unassembled WGS sequence"/>
</dbReference>
<evidence type="ECO:0000313" key="1">
    <source>
        <dbReference type="EMBL" id="SIR02792.1"/>
    </source>
</evidence>
<accession>A0A1N6XKD5</accession>
<sequence>MKNFHLSFVETASLRKINELVLSSPKPLVVLPTEGIELWKAQFS</sequence>
<organism evidence="1 2">
    <name type="scientific">Alkalispirochaeta americana</name>
    <dbReference type="NCBI Taxonomy" id="159291"/>
    <lineage>
        <taxon>Bacteria</taxon>
        <taxon>Pseudomonadati</taxon>
        <taxon>Spirochaetota</taxon>
        <taxon>Spirochaetia</taxon>
        <taxon>Spirochaetales</taxon>
        <taxon>Spirochaetaceae</taxon>
        <taxon>Alkalispirochaeta</taxon>
    </lineage>
</organism>
<keyword evidence="2" id="KW-1185">Reference proteome</keyword>
<dbReference type="AlphaFoldDB" id="A0A1N6XKD5"/>
<name>A0A1N6XKD5_9SPIO</name>
<dbReference type="RefSeq" id="WP_268760118.1">
    <property type="nucleotide sequence ID" value="NZ_FTMS01000026.1"/>
</dbReference>